<keyword evidence="3" id="KW-1185">Reference proteome</keyword>
<evidence type="ECO:0000256" key="1">
    <source>
        <dbReference type="SAM" id="Phobius"/>
    </source>
</evidence>
<sequence length="61" mass="6883">MLLSGILSAVHPDTWLHLSTMGVWLVFTASDVFTGIYYLGNLREIVQVLSYVLKTLRIDSK</sequence>
<keyword evidence="1" id="KW-0812">Transmembrane</keyword>
<evidence type="ECO:0000313" key="2">
    <source>
        <dbReference type="EMBL" id="KAF9461067.1"/>
    </source>
</evidence>
<name>A0A9P5Y2H5_9AGAR</name>
<organism evidence="2 3">
    <name type="scientific">Collybia nuda</name>
    <dbReference type="NCBI Taxonomy" id="64659"/>
    <lineage>
        <taxon>Eukaryota</taxon>
        <taxon>Fungi</taxon>
        <taxon>Dikarya</taxon>
        <taxon>Basidiomycota</taxon>
        <taxon>Agaricomycotina</taxon>
        <taxon>Agaricomycetes</taxon>
        <taxon>Agaricomycetidae</taxon>
        <taxon>Agaricales</taxon>
        <taxon>Tricholomatineae</taxon>
        <taxon>Clitocybaceae</taxon>
        <taxon>Collybia</taxon>
    </lineage>
</organism>
<keyword evidence="1" id="KW-1133">Transmembrane helix</keyword>
<keyword evidence="1" id="KW-0472">Membrane</keyword>
<dbReference type="EMBL" id="MU150289">
    <property type="protein sequence ID" value="KAF9461067.1"/>
    <property type="molecule type" value="Genomic_DNA"/>
</dbReference>
<gene>
    <name evidence="2" type="ORF">BDZ94DRAFT_1264496</name>
</gene>
<proteinExistence type="predicted"/>
<protein>
    <submittedName>
        <fullName evidence="2">Uncharacterized protein</fullName>
    </submittedName>
</protein>
<reference evidence="2" key="1">
    <citation type="submission" date="2020-11" db="EMBL/GenBank/DDBJ databases">
        <authorList>
            <consortium name="DOE Joint Genome Institute"/>
            <person name="Ahrendt S."/>
            <person name="Riley R."/>
            <person name="Andreopoulos W."/>
            <person name="Labutti K."/>
            <person name="Pangilinan J."/>
            <person name="Ruiz-Duenas F.J."/>
            <person name="Barrasa J.M."/>
            <person name="Sanchez-Garcia M."/>
            <person name="Camarero S."/>
            <person name="Miyauchi S."/>
            <person name="Serrano A."/>
            <person name="Linde D."/>
            <person name="Babiker R."/>
            <person name="Drula E."/>
            <person name="Ayuso-Fernandez I."/>
            <person name="Pacheco R."/>
            <person name="Padilla G."/>
            <person name="Ferreira P."/>
            <person name="Barriuso J."/>
            <person name="Kellner H."/>
            <person name="Castanera R."/>
            <person name="Alfaro M."/>
            <person name="Ramirez L."/>
            <person name="Pisabarro A.G."/>
            <person name="Kuo A."/>
            <person name="Tritt A."/>
            <person name="Lipzen A."/>
            <person name="He G."/>
            <person name="Yan M."/>
            <person name="Ng V."/>
            <person name="Cullen D."/>
            <person name="Martin F."/>
            <person name="Rosso M.-N."/>
            <person name="Henrissat B."/>
            <person name="Hibbett D."/>
            <person name="Martinez A.T."/>
            <person name="Grigoriev I.V."/>
        </authorList>
    </citation>
    <scope>NUCLEOTIDE SEQUENCE</scope>
    <source>
        <strain evidence="2">CBS 247.69</strain>
    </source>
</reference>
<comment type="caution">
    <text evidence="2">The sequence shown here is derived from an EMBL/GenBank/DDBJ whole genome shotgun (WGS) entry which is preliminary data.</text>
</comment>
<dbReference type="AlphaFoldDB" id="A0A9P5Y2H5"/>
<dbReference type="Proteomes" id="UP000807353">
    <property type="component" value="Unassembled WGS sequence"/>
</dbReference>
<feature type="transmembrane region" description="Helical" evidence="1">
    <location>
        <begin position="15"/>
        <end position="39"/>
    </location>
</feature>
<accession>A0A9P5Y2H5</accession>
<evidence type="ECO:0000313" key="3">
    <source>
        <dbReference type="Proteomes" id="UP000807353"/>
    </source>
</evidence>